<name>A0A286UVQ2_9AGAM</name>
<feature type="transmembrane region" description="Helical" evidence="10">
    <location>
        <begin position="290"/>
        <end position="308"/>
    </location>
</feature>
<evidence type="ECO:0000256" key="7">
    <source>
        <dbReference type="ARBA" id="ARBA00022989"/>
    </source>
</evidence>
<dbReference type="EC" id="2.4.1.-" evidence="10"/>
<dbReference type="AlphaFoldDB" id="A0A286UVQ2"/>
<keyword evidence="8 10" id="KW-0472">Membrane</keyword>
<dbReference type="OrthoDB" id="416834at2759"/>
<feature type="transmembrane region" description="Helical" evidence="10">
    <location>
        <begin position="258"/>
        <end position="278"/>
    </location>
</feature>
<accession>A0A286UVQ2</accession>
<keyword evidence="3 10" id="KW-0328">Glycosyltransferase</keyword>
<dbReference type="GO" id="GO:0006506">
    <property type="term" value="P:GPI anchor biosynthetic process"/>
    <property type="evidence" value="ECO:0007669"/>
    <property type="project" value="TreeGrafter"/>
</dbReference>
<feature type="transmembrane region" description="Helical" evidence="10">
    <location>
        <begin position="314"/>
        <end position="331"/>
    </location>
</feature>
<evidence type="ECO:0000256" key="10">
    <source>
        <dbReference type="RuleBase" id="RU363075"/>
    </source>
</evidence>
<keyword evidence="6 10" id="KW-0256">Endoplasmic reticulum</keyword>
<evidence type="ECO:0000256" key="9">
    <source>
        <dbReference type="ARBA" id="ARBA00024708"/>
    </source>
</evidence>
<dbReference type="GO" id="GO:0005789">
    <property type="term" value="C:endoplasmic reticulum membrane"/>
    <property type="evidence" value="ECO:0007669"/>
    <property type="project" value="UniProtKB-SubCell"/>
</dbReference>
<evidence type="ECO:0000256" key="3">
    <source>
        <dbReference type="ARBA" id="ARBA00022676"/>
    </source>
</evidence>
<comment type="function">
    <text evidence="9">Mannosyltransferase involved in glycosylphosphatidylinositol-anchor biosynthesis. Transfers the third mannose to Man2-GlcN-acyl-PI during GPI precursor assembly.</text>
</comment>
<feature type="transmembrane region" description="Helical" evidence="10">
    <location>
        <begin position="166"/>
        <end position="188"/>
    </location>
</feature>
<dbReference type="GO" id="GO:0000026">
    <property type="term" value="F:alpha-1,2-mannosyltransferase activity"/>
    <property type="evidence" value="ECO:0007669"/>
    <property type="project" value="TreeGrafter"/>
</dbReference>
<feature type="chain" id="PRO_5013689168" description="Mannosyltransferase" evidence="11">
    <location>
        <begin position="19"/>
        <end position="548"/>
    </location>
</feature>
<keyword evidence="11" id="KW-0732">Signal</keyword>
<feature type="signal peptide" evidence="11">
    <location>
        <begin position="1"/>
        <end position="18"/>
    </location>
</feature>
<evidence type="ECO:0000256" key="8">
    <source>
        <dbReference type="ARBA" id="ARBA00023136"/>
    </source>
</evidence>
<keyword evidence="13" id="KW-1185">Reference proteome</keyword>
<feature type="transmembrane region" description="Helical" evidence="10">
    <location>
        <begin position="200"/>
        <end position="222"/>
    </location>
</feature>
<keyword evidence="5 10" id="KW-0812">Transmembrane</keyword>
<dbReference type="STRING" id="2282107.A0A286UVQ2"/>
<evidence type="ECO:0000313" key="12">
    <source>
        <dbReference type="EMBL" id="PAV23690.1"/>
    </source>
</evidence>
<organism evidence="12 13">
    <name type="scientific">Pyrrhoderma noxium</name>
    <dbReference type="NCBI Taxonomy" id="2282107"/>
    <lineage>
        <taxon>Eukaryota</taxon>
        <taxon>Fungi</taxon>
        <taxon>Dikarya</taxon>
        <taxon>Basidiomycota</taxon>
        <taxon>Agaricomycotina</taxon>
        <taxon>Agaricomycetes</taxon>
        <taxon>Hymenochaetales</taxon>
        <taxon>Hymenochaetaceae</taxon>
        <taxon>Pyrrhoderma</taxon>
    </lineage>
</organism>
<comment type="caution">
    <text evidence="12">The sequence shown here is derived from an EMBL/GenBank/DDBJ whole genome shotgun (WGS) entry which is preliminary data.</text>
</comment>
<sequence>MIVPRVFLAAFFWRLAIGLLTCTFFQPDEFYQGLEVAHHAVFGYGHLTWEWTASPPIRSVVFPILYTPAFWLLKLLKWDESNALITAPKIIQALFAALTDVSTWSLSKQVLGDRYCETTFILSLTSFFHILALGRTLSNSIETTLTVSALCFWPWHHRISYGQLQLAFILAAFSCMIRPTSAVIWIFLTLELLGRNMRNLQMLTTLITVTALTAIMTSIGILCVDTLYYGKPTFTPLNFLVTNLSSVSLFYGRSPWHYYLFQGIPIVLNISIPPFLSGSWSTMKSGTRHLKTLLASIIWGVLVYSTLGHKEWRFIHPLLPLCYIFASKALVDGREKSKKRINKKGATVNKNILSKRIWLCSLGIFPGIYVMRFHGRAQISVMHYLRSLDSSVLHSVGFLMPCHSTPWQSYLHRPELNDGKLWAIGCEPPLNGTNIVTYKDQTVLFYNSPLNYLKTNFPDTVDETFPPSLFPSTKPGTAPPADGKWDHQWPSHLIFFGALLSDIQGGPKVEAYIRELGYGEVWSETNGFEEDWRRRGGVKVWKWQGLDN</sequence>
<keyword evidence="7 10" id="KW-1133">Transmembrane helix</keyword>
<dbReference type="EMBL" id="NBII01000001">
    <property type="protein sequence ID" value="PAV23690.1"/>
    <property type="molecule type" value="Genomic_DNA"/>
</dbReference>
<evidence type="ECO:0000256" key="4">
    <source>
        <dbReference type="ARBA" id="ARBA00022679"/>
    </source>
</evidence>
<reference evidence="12 13" key="1">
    <citation type="journal article" date="2017" name="Mol. Ecol.">
        <title>Comparative and population genomic landscape of Phellinus noxius: A hypervariable fungus causing root rot in trees.</title>
        <authorList>
            <person name="Chung C.L."/>
            <person name="Lee T.J."/>
            <person name="Akiba M."/>
            <person name="Lee H.H."/>
            <person name="Kuo T.H."/>
            <person name="Liu D."/>
            <person name="Ke H.M."/>
            <person name="Yokoi T."/>
            <person name="Roa M.B."/>
            <person name="Lu M.J."/>
            <person name="Chang Y.Y."/>
            <person name="Ann P.J."/>
            <person name="Tsai J.N."/>
            <person name="Chen C.Y."/>
            <person name="Tzean S.S."/>
            <person name="Ota Y."/>
            <person name="Hattori T."/>
            <person name="Sahashi N."/>
            <person name="Liou R.F."/>
            <person name="Kikuchi T."/>
            <person name="Tsai I.J."/>
        </authorList>
    </citation>
    <scope>NUCLEOTIDE SEQUENCE [LARGE SCALE GENOMIC DNA]</scope>
    <source>
        <strain evidence="12 13">FFPRI411160</strain>
    </source>
</reference>
<evidence type="ECO:0000313" key="13">
    <source>
        <dbReference type="Proteomes" id="UP000217199"/>
    </source>
</evidence>
<evidence type="ECO:0000256" key="1">
    <source>
        <dbReference type="ARBA" id="ARBA00004477"/>
    </source>
</evidence>
<dbReference type="Proteomes" id="UP000217199">
    <property type="component" value="Unassembled WGS sequence"/>
</dbReference>
<dbReference type="PANTHER" id="PTHR22760">
    <property type="entry name" value="GLYCOSYLTRANSFERASE"/>
    <property type="match status" value="1"/>
</dbReference>
<evidence type="ECO:0000256" key="2">
    <source>
        <dbReference type="ARBA" id="ARBA00006065"/>
    </source>
</evidence>
<gene>
    <name evidence="12" type="ORF">PNOK_0075800</name>
</gene>
<dbReference type="FunCoup" id="A0A286UVQ2">
    <property type="interactions" value="496"/>
</dbReference>
<feature type="transmembrane region" description="Helical" evidence="10">
    <location>
        <begin position="352"/>
        <end position="371"/>
    </location>
</feature>
<proteinExistence type="inferred from homology"/>
<dbReference type="InterPro" id="IPR005599">
    <property type="entry name" value="GPI_mannosylTrfase"/>
</dbReference>
<evidence type="ECO:0000256" key="5">
    <source>
        <dbReference type="ARBA" id="ARBA00022692"/>
    </source>
</evidence>
<comment type="subcellular location">
    <subcellularLocation>
        <location evidence="1 10">Endoplasmic reticulum membrane</location>
        <topology evidence="1 10">Multi-pass membrane protein</topology>
    </subcellularLocation>
</comment>
<evidence type="ECO:0000256" key="6">
    <source>
        <dbReference type="ARBA" id="ARBA00022824"/>
    </source>
</evidence>
<dbReference type="Pfam" id="PF03901">
    <property type="entry name" value="Glyco_transf_22"/>
    <property type="match status" value="1"/>
</dbReference>
<comment type="similarity">
    <text evidence="2">Belongs to the glycosyltransferase 22 family. PIGB subfamily.</text>
</comment>
<keyword evidence="4" id="KW-0808">Transferase</keyword>
<evidence type="ECO:0000256" key="11">
    <source>
        <dbReference type="SAM" id="SignalP"/>
    </source>
</evidence>
<dbReference type="PANTHER" id="PTHR22760:SF4">
    <property type="entry name" value="GPI MANNOSYLTRANSFERASE 3"/>
    <property type="match status" value="1"/>
</dbReference>
<protein>
    <recommendedName>
        <fullName evidence="10">Mannosyltransferase</fullName>
        <ecNumber evidence="10">2.4.1.-</ecNumber>
    </recommendedName>
</protein>
<dbReference type="InParanoid" id="A0A286UVQ2"/>